<keyword evidence="2" id="KW-1185">Reference proteome</keyword>
<evidence type="ECO:0000313" key="1">
    <source>
        <dbReference type="EMBL" id="KAK3706022.1"/>
    </source>
</evidence>
<dbReference type="EMBL" id="JAUTXU010000124">
    <property type="protein sequence ID" value="KAK3706022.1"/>
    <property type="molecule type" value="Genomic_DNA"/>
</dbReference>
<dbReference type="Proteomes" id="UP001281147">
    <property type="component" value="Unassembled WGS sequence"/>
</dbReference>
<reference evidence="1" key="1">
    <citation type="submission" date="2023-07" db="EMBL/GenBank/DDBJ databases">
        <title>Black Yeasts Isolated from many extreme environments.</title>
        <authorList>
            <person name="Coleine C."/>
            <person name="Stajich J.E."/>
            <person name="Selbmann L."/>
        </authorList>
    </citation>
    <scope>NUCLEOTIDE SEQUENCE</scope>
    <source>
        <strain evidence="1">CCFEE 5714</strain>
    </source>
</reference>
<gene>
    <name evidence="1" type="ORF">LTR37_013016</name>
</gene>
<name>A0ACC3MXQ7_9PEZI</name>
<proteinExistence type="predicted"/>
<sequence>MRSYYKLIATIARQQRLHTPHLEAYMSSPRCAKHTIRPIALHLLCSLFKLICHSLINLQKLHQAAMPRKLMLQMHMSIDGYIAGPNNELIEWIIYNFSQDLNDYLSNIKFNDIILGRKLAEGFIPAWESMPSGTPGKELMVNTPKTVFSTTLQENPWGIGVRLVNGGFEDEVRRMKAQDESKGNVMVYGGVQTVQALVEKGLFSLVEPVALGEGKKLFTTRTSYEVIETKKFECGIAVLHYRKKV</sequence>
<evidence type="ECO:0000313" key="2">
    <source>
        <dbReference type="Proteomes" id="UP001281147"/>
    </source>
</evidence>
<accession>A0ACC3MXQ7</accession>
<organism evidence="1 2">
    <name type="scientific">Vermiconidia calcicola</name>
    <dbReference type="NCBI Taxonomy" id="1690605"/>
    <lineage>
        <taxon>Eukaryota</taxon>
        <taxon>Fungi</taxon>
        <taxon>Dikarya</taxon>
        <taxon>Ascomycota</taxon>
        <taxon>Pezizomycotina</taxon>
        <taxon>Dothideomycetes</taxon>
        <taxon>Dothideomycetidae</taxon>
        <taxon>Mycosphaerellales</taxon>
        <taxon>Extremaceae</taxon>
        <taxon>Vermiconidia</taxon>
    </lineage>
</organism>
<comment type="caution">
    <text evidence="1">The sequence shown here is derived from an EMBL/GenBank/DDBJ whole genome shotgun (WGS) entry which is preliminary data.</text>
</comment>
<protein>
    <submittedName>
        <fullName evidence="1">Uncharacterized protein</fullName>
    </submittedName>
</protein>